<dbReference type="STRING" id="1963862.B4O97_05395"/>
<sequence>MTTVVCDVTKKAIPNAQRDVNYVTMLDKTLSMPAVEEFEKRVREKMRSNKQYSFAVYKKVYRDVLNQMCK</sequence>
<evidence type="ECO:0000313" key="2">
    <source>
        <dbReference type="Proteomes" id="UP000192343"/>
    </source>
</evidence>
<protein>
    <submittedName>
        <fullName evidence="1">Uncharacterized protein</fullName>
    </submittedName>
</protein>
<name>A0A1Y1S165_9SPIO</name>
<dbReference type="EMBL" id="MWQY01000005">
    <property type="protein sequence ID" value="ORC36509.1"/>
    <property type="molecule type" value="Genomic_DNA"/>
</dbReference>
<keyword evidence="2" id="KW-1185">Reference proteome</keyword>
<dbReference type="Proteomes" id="UP000192343">
    <property type="component" value="Unassembled WGS sequence"/>
</dbReference>
<reference evidence="1 2" key="1">
    <citation type="submission" date="2017-03" db="EMBL/GenBank/DDBJ databases">
        <title>Draft Genome sequence of Marispirochaeta sp. strain JC444.</title>
        <authorList>
            <person name="Shivani Y."/>
            <person name="Subhash Y."/>
            <person name="Sasikala C."/>
            <person name="Ramana C."/>
        </authorList>
    </citation>
    <scope>NUCLEOTIDE SEQUENCE [LARGE SCALE GENOMIC DNA]</scope>
    <source>
        <strain evidence="1 2">JC444</strain>
    </source>
</reference>
<dbReference type="RefSeq" id="WP_083048999.1">
    <property type="nucleotide sequence ID" value="NZ_CAXXQO010000004.1"/>
</dbReference>
<dbReference type="AlphaFoldDB" id="A0A1Y1S165"/>
<evidence type="ECO:0000313" key="1">
    <source>
        <dbReference type="EMBL" id="ORC36509.1"/>
    </source>
</evidence>
<dbReference type="OrthoDB" id="361479at2"/>
<gene>
    <name evidence="1" type="ORF">B4O97_05395</name>
</gene>
<comment type="caution">
    <text evidence="1">The sequence shown here is derived from an EMBL/GenBank/DDBJ whole genome shotgun (WGS) entry which is preliminary data.</text>
</comment>
<accession>A0A1Y1S165</accession>
<proteinExistence type="predicted"/>
<organism evidence="1 2">
    <name type="scientific">Marispirochaeta aestuarii</name>
    <dbReference type="NCBI Taxonomy" id="1963862"/>
    <lineage>
        <taxon>Bacteria</taxon>
        <taxon>Pseudomonadati</taxon>
        <taxon>Spirochaetota</taxon>
        <taxon>Spirochaetia</taxon>
        <taxon>Spirochaetales</taxon>
        <taxon>Spirochaetaceae</taxon>
        <taxon>Marispirochaeta</taxon>
    </lineage>
</organism>